<dbReference type="EMBL" id="JABXXQ010000088">
    <property type="protein sequence ID" value="NVN29967.1"/>
    <property type="molecule type" value="Genomic_DNA"/>
</dbReference>
<protein>
    <submittedName>
        <fullName evidence="2">NAD(P) transhydrogenase subunit alpha</fullName>
    </submittedName>
</protein>
<evidence type="ECO:0000313" key="3">
    <source>
        <dbReference type="Proteomes" id="UP000565205"/>
    </source>
</evidence>
<proteinExistence type="predicted"/>
<accession>A0A850NVE5</accession>
<dbReference type="Pfam" id="PF05222">
    <property type="entry name" value="AlaDh_PNT_N"/>
    <property type="match status" value="1"/>
</dbReference>
<feature type="domain" description="Alanine dehydrogenase/pyridine nucleotide transhydrogenase N-terminal" evidence="1">
    <location>
        <begin position="11"/>
        <end position="63"/>
    </location>
</feature>
<reference evidence="2 3" key="1">
    <citation type="submission" date="2020-06" db="EMBL/GenBank/DDBJ databases">
        <title>Description of novel acetic acid bacteria.</title>
        <authorList>
            <person name="Sombolestani A."/>
        </authorList>
    </citation>
    <scope>NUCLEOTIDE SEQUENCE [LARGE SCALE GENOMIC DNA]</scope>
    <source>
        <strain evidence="2 3">LMG 26838</strain>
    </source>
</reference>
<organism evidence="2 3">
    <name type="scientific">Endobacter medicaginis</name>
    <dbReference type="NCBI Taxonomy" id="1181271"/>
    <lineage>
        <taxon>Bacteria</taxon>
        <taxon>Pseudomonadati</taxon>
        <taxon>Pseudomonadota</taxon>
        <taxon>Alphaproteobacteria</taxon>
        <taxon>Acetobacterales</taxon>
        <taxon>Acetobacteraceae</taxon>
        <taxon>Endobacter</taxon>
    </lineage>
</organism>
<dbReference type="AlphaFoldDB" id="A0A850NVE5"/>
<evidence type="ECO:0000313" key="2">
    <source>
        <dbReference type="EMBL" id="NVN29967.1"/>
    </source>
</evidence>
<dbReference type="InterPro" id="IPR007886">
    <property type="entry name" value="AlaDH/PNT_N"/>
</dbReference>
<dbReference type="Gene3D" id="3.40.50.720">
    <property type="entry name" value="NAD(P)-binding Rossmann-like Domain"/>
    <property type="match status" value="1"/>
</dbReference>
<sequence>MSSPAHAVTVGVLRERVERERRVALVPNDVGKLATRMRVVVETGAGAQAGHDDAAYAAAGASVL</sequence>
<feature type="non-terminal residue" evidence="2">
    <location>
        <position position="64"/>
    </location>
</feature>
<evidence type="ECO:0000259" key="1">
    <source>
        <dbReference type="Pfam" id="PF05222"/>
    </source>
</evidence>
<gene>
    <name evidence="2" type="ORF">HUK83_06410</name>
</gene>
<dbReference type="Proteomes" id="UP000565205">
    <property type="component" value="Unassembled WGS sequence"/>
</dbReference>
<dbReference type="SUPFAM" id="SSF52283">
    <property type="entry name" value="Formate/glycerate dehydrogenase catalytic domain-like"/>
    <property type="match status" value="1"/>
</dbReference>
<name>A0A850NVE5_9PROT</name>
<comment type="caution">
    <text evidence="2">The sequence shown here is derived from an EMBL/GenBank/DDBJ whole genome shotgun (WGS) entry which is preliminary data.</text>
</comment>